<evidence type="ECO:0000256" key="1">
    <source>
        <dbReference type="SAM" id="Phobius"/>
    </source>
</evidence>
<reference evidence="2" key="1">
    <citation type="journal article" date="2023" name="IScience">
        <title>Live-bearing cockroach genome reveals convergent evolutionary mechanisms linked to viviparity in insects and beyond.</title>
        <authorList>
            <person name="Fouks B."/>
            <person name="Harrison M.C."/>
            <person name="Mikhailova A.A."/>
            <person name="Marchal E."/>
            <person name="English S."/>
            <person name="Carruthers M."/>
            <person name="Jennings E.C."/>
            <person name="Chiamaka E.L."/>
            <person name="Frigard R.A."/>
            <person name="Pippel M."/>
            <person name="Attardo G.M."/>
            <person name="Benoit J.B."/>
            <person name="Bornberg-Bauer E."/>
            <person name="Tobe S.S."/>
        </authorList>
    </citation>
    <scope>NUCLEOTIDE SEQUENCE</scope>
    <source>
        <strain evidence="2">Stay&amp;Tobe</strain>
    </source>
</reference>
<keyword evidence="1" id="KW-0812">Transmembrane</keyword>
<comment type="caution">
    <text evidence="2">The sequence shown here is derived from an EMBL/GenBank/DDBJ whole genome shotgun (WGS) entry which is preliminary data.</text>
</comment>
<feature type="non-terminal residue" evidence="2">
    <location>
        <position position="110"/>
    </location>
</feature>
<evidence type="ECO:0000313" key="2">
    <source>
        <dbReference type="EMBL" id="KAJ9597722.1"/>
    </source>
</evidence>
<keyword evidence="3" id="KW-1185">Reference proteome</keyword>
<keyword evidence="1" id="KW-1133">Transmembrane helix</keyword>
<organism evidence="2 3">
    <name type="scientific">Diploptera punctata</name>
    <name type="common">Pacific beetle cockroach</name>
    <dbReference type="NCBI Taxonomy" id="6984"/>
    <lineage>
        <taxon>Eukaryota</taxon>
        <taxon>Metazoa</taxon>
        <taxon>Ecdysozoa</taxon>
        <taxon>Arthropoda</taxon>
        <taxon>Hexapoda</taxon>
        <taxon>Insecta</taxon>
        <taxon>Pterygota</taxon>
        <taxon>Neoptera</taxon>
        <taxon>Polyneoptera</taxon>
        <taxon>Dictyoptera</taxon>
        <taxon>Blattodea</taxon>
        <taxon>Blaberoidea</taxon>
        <taxon>Blaberidae</taxon>
        <taxon>Diplopterinae</taxon>
        <taxon>Diploptera</taxon>
    </lineage>
</organism>
<dbReference type="EMBL" id="JASPKZ010001587">
    <property type="protein sequence ID" value="KAJ9597722.1"/>
    <property type="molecule type" value="Genomic_DNA"/>
</dbReference>
<feature type="non-terminal residue" evidence="2">
    <location>
        <position position="1"/>
    </location>
</feature>
<evidence type="ECO:0000313" key="3">
    <source>
        <dbReference type="Proteomes" id="UP001233999"/>
    </source>
</evidence>
<protein>
    <submittedName>
        <fullName evidence="2">Uncharacterized protein</fullName>
    </submittedName>
</protein>
<accession>A0AAD8AG95</accession>
<gene>
    <name evidence="2" type="ORF">L9F63_011432</name>
</gene>
<sequence length="110" mass="12993">IVMSQIMRIYWLQLSFLRVLLPVMFLNFCHYCLSKHKDLFYKYTRQLHHINWVISSGSLTVKGILLKYRQLDRANASGGNLFNVFAILGDRKINSRSQNIEKNIHSMGRY</sequence>
<name>A0AAD8AG95_DIPPU</name>
<dbReference type="AlphaFoldDB" id="A0AAD8AG95"/>
<reference evidence="2" key="2">
    <citation type="submission" date="2023-05" db="EMBL/GenBank/DDBJ databases">
        <authorList>
            <person name="Fouks B."/>
        </authorList>
    </citation>
    <scope>NUCLEOTIDE SEQUENCE</scope>
    <source>
        <strain evidence="2">Stay&amp;Tobe</strain>
        <tissue evidence="2">Testes</tissue>
    </source>
</reference>
<feature type="transmembrane region" description="Helical" evidence="1">
    <location>
        <begin position="12"/>
        <end position="33"/>
    </location>
</feature>
<dbReference type="Proteomes" id="UP001233999">
    <property type="component" value="Unassembled WGS sequence"/>
</dbReference>
<keyword evidence="1" id="KW-0472">Membrane</keyword>
<proteinExistence type="predicted"/>